<keyword evidence="4" id="KW-1185">Reference proteome</keyword>
<gene>
    <name evidence="3" type="ORF">GO755_21715</name>
</gene>
<accession>A0A7K1SG17</accession>
<evidence type="ECO:0000256" key="1">
    <source>
        <dbReference type="SAM" id="MobiDB-lite"/>
    </source>
</evidence>
<keyword evidence="2" id="KW-0472">Membrane</keyword>
<feature type="compositionally biased region" description="Polar residues" evidence="1">
    <location>
        <begin position="93"/>
        <end position="110"/>
    </location>
</feature>
<name>A0A7K1SG17_9BACT</name>
<evidence type="ECO:0000313" key="4">
    <source>
        <dbReference type="Proteomes" id="UP000436006"/>
    </source>
</evidence>
<protein>
    <submittedName>
        <fullName evidence="3">Uncharacterized protein</fullName>
    </submittedName>
</protein>
<dbReference type="Proteomes" id="UP000436006">
    <property type="component" value="Unassembled WGS sequence"/>
</dbReference>
<sequence length="110" mass="12536">MNNNLVRSIAAGLLLGLALFIMPFFLIRLVVFFLIVGALFRLFGGRRFRRSGWGSGRGYGYMPAFADRIRHMSDEEYNQFKQRFERGGRCGDYTSQKAAENPTNETSTNV</sequence>
<evidence type="ECO:0000313" key="3">
    <source>
        <dbReference type="EMBL" id="MVM32674.1"/>
    </source>
</evidence>
<comment type="caution">
    <text evidence="3">The sequence shown here is derived from an EMBL/GenBank/DDBJ whole genome shotgun (WGS) entry which is preliminary data.</text>
</comment>
<reference evidence="3 4" key="1">
    <citation type="submission" date="2019-12" db="EMBL/GenBank/DDBJ databases">
        <title>Spirosoma sp. HMF4905 genome sequencing and assembly.</title>
        <authorList>
            <person name="Kang H."/>
            <person name="Cha I."/>
            <person name="Kim H."/>
            <person name="Joh K."/>
        </authorList>
    </citation>
    <scope>NUCLEOTIDE SEQUENCE [LARGE SCALE GENOMIC DNA]</scope>
    <source>
        <strain evidence="3 4">HMF4905</strain>
    </source>
</reference>
<dbReference type="AlphaFoldDB" id="A0A7K1SG17"/>
<keyword evidence="2" id="KW-0812">Transmembrane</keyword>
<feature type="transmembrane region" description="Helical" evidence="2">
    <location>
        <begin position="12"/>
        <end position="40"/>
    </location>
</feature>
<keyword evidence="2" id="KW-1133">Transmembrane helix</keyword>
<organism evidence="3 4">
    <name type="scientific">Spirosoma arboris</name>
    <dbReference type="NCBI Taxonomy" id="2682092"/>
    <lineage>
        <taxon>Bacteria</taxon>
        <taxon>Pseudomonadati</taxon>
        <taxon>Bacteroidota</taxon>
        <taxon>Cytophagia</taxon>
        <taxon>Cytophagales</taxon>
        <taxon>Cytophagaceae</taxon>
        <taxon>Spirosoma</taxon>
    </lineage>
</organism>
<evidence type="ECO:0000256" key="2">
    <source>
        <dbReference type="SAM" id="Phobius"/>
    </source>
</evidence>
<proteinExistence type="predicted"/>
<feature type="region of interest" description="Disordered" evidence="1">
    <location>
        <begin position="87"/>
        <end position="110"/>
    </location>
</feature>
<dbReference type="EMBL" id="WPIN01000008">
    <property type="protein sequence ID" value="MVM32674.1"/>
    <property type="molecule type" value="Genomic_DNA"/>
</dbReference>
<dbReference type="RefSeq" id="WP_157587391.1">
    <property type="nucleotide sequence ID" value="NZ_WPIN01000008.1"/>
</dbReference>